<dbReference type="EMBL" id="CP000804">
    <property type="protein sequence ID" value="ABU60010.1"/>
    <property type="molecule type" value="Genomic_DNA"/>
</dbReference>
<name>A7NR14_ROSCS</name>
<dbReference type="HOGENOM" id="CLU_051152_1_1_0"/>
<evidence type="ECO:0000313" key="9">
    <source>
        <dbReference type="EMBL" id="ABU60010.1"/>
    </source>
</evidence>
<organism evidence="9 10">
    <name type="scientific">Roseiflexus castenholzii (strain DSM 13941 / HLO8)</name>
    <dbReference type="NCBI Taxonomy" id="383372"/>
    <lineage>
        <taxon>Bacteria</taxon>
        <taxon>Bacillati</taxon>
        <taxon>Chloroflexota</taxon>
        <taxon>Chloroflexia</taxon>
        <taxon>Chloroflexales</taxon>
        <taxon>Roseiflexineae</taxon>
        <taxon>Roseiflexaceae</taxon>
        <taxon>Roseiflexus</taxon>
    </lineage>
</organism>
<dbReference type="InterPro" id="IPR002847">
    <property type="entry name" value="F420-0_gamma-glut_ligase-dom"/>
</dbReference>
<proteinExistence type="predicted"/>
<dbReference type="eggNOG" id="COG1478">
    <property type="taxonomic scope" value="Bacteria"/>
</dbReference>
<sequence length="251" mass="27278">MNNGICILPIHGIGEVQPGDNLADMLVDALRRHDMAFESGDVLVVTQKVISKAEGRLVNLETVEPSHMARMAALQGRKDAAYYEVVLRESRRIVRMDRGVLITETHHGFVCANAGVDESNVPGEHCVTLLPIDPDASAMRLRLALRDRCRVDVAVIISDTFGRPWREGQVNVAIGVAGLAPLVDYVGQQDSYGYTMHASVIAVADELASAAELVMGKVDRVPAAVVRGYSVTPSDNGARVLIRAPERDLFR</sequence>
<feature type="domain" description="Coenzyme F420:L-glutamate ligase-like" evidence="8">
    <location>
        <begin position="13"/>
        <end position="228"/>
    </location>
</feature>
<dbReference type="STRING" id="383372.Rcas_3977"/>
<keyword evidence="5" id="KW-0630">Potassium</keyword>
<evidence type="ECO:0000256" key="6">
    <source>
        <dbReference type="ARBA" id="ARBA00023134"/>
    </source>
</evidence>
<accession>A7NR14</accession>
<dbReference type="GO" id="GO:0046872">
    <property type="term" value="F:metal ion binding"/>
    <property type="evidence" value="ECO:0007669"/>
    <property type="project" value="UniProtKB-KW"/>
</dbReference>
<dbReference type="Pfam" id="PF01996">
    <property type="entry name" value="F420_ligase"/>
    <property type="match status" value="1"/>
</dbReference>
<keyword evidence="6" id="KW-0342">GTP-binding</keyword>
<reference evidence="9 10" key="1">
    <citation type="submission" date="2007-08" db="EMBL/GenBank/DDBJ databases">
        <title>Complete sequence of Roseiflexus castenholzii DSM 13941.</title>
        <authorList>
            <consortium name="US DOE Joint Genome Institute"/>
            <person name="Copeland A."/>
            <person name="Lucas S."/>
            <person name="Lapidus A."/>
            <person name="Barry K."/>
            <person name="Glavina del Rio T."/>
            <person name="Dalin E."/>
            <person name="Tice H."/>
            <person name="Pitluck S."/>
            <person name="Thompson L.S."/>
            <person name="Brettin T."/>
            <person name="Bruce D."/>
            <person name="Detter J.C."/>
            <person name="Han C."/>
            <person name="Tapia R."/>
            <person name="Schmutz J."/>
            <person name="Larimer F."/>
            <person name="Land M."/>
            <person name="Hauser L."/>
            <person name="Kyrpides N."/>
            <person name="Mikhailova N."/>
            <person name="Bryant D.A."/>
            <person name="Hanada S."/>
            <person name="Tsukatani Y."/>
            <person name="Richardson P."/>
        </authorList>
    </citation>
    <scope>NUCLEOTIDE SEQUENCE [LARGE SCALE GENOMIC DNA]</scope>
    <source>
        <strain evidence="10">DSM 13941 / HLO8</strain>
    </source>
</reference>
<evidence type="ECO:0000313" key="10">
    <source>
        <dbReference type="Proteomes" id="UP000000263"/>
    </source>
</evidence>
<dbReference type="InterPro" id="IPR008225">
    <property type="entry name" value="F420-0_g-glutamyl_ligase"/>
</dbReference>
<keyword evidence="7" id="KW-0464">Manganese</keyword>
<dbReference type="GO" id="GO:0005525">
    <property type="term" value="F:GTP binding"/>
    <property type="evidence" value="ECO:0007669"/>
    <property type="project" value="UniProtKB-KW"/>
</dbReference>
<evidence type="ECO:0000256" key="1">
    <source>
        <dbReference type="ARBA" id="ARBA00022598"/>
    </source>
</evidence>
<keyword evidence="3" id="KW-0547">Nucleotide-binding</keyword>
<evidence type="ECO:0000256" key="4">
    <source>
        <dbReference type="ARBA" id="ARBA00022842"/>
    </source>
</evidence>
<dbReference type="GO" id="GO:0052618">
    <property type="term" value="F:coenzyme F420-0:L-glutamate ligase activity"/>
    <property type="evidence" value="ECO:0007669"/>
    <property type="project" value="TreeGrafter"/>
</dbReference>
<evidence type="ECO:0000256" key="3">
    <source>
        <dbReference type="ARBA" id="ARBA00022741"/>
    </source>
</evidence>
<evidence type="ECO:0000256" key="5">
    <source>
        <dbReference type="ARBA" id="ARBA00022958"/>
    </source>
</evidence>
<dbReference type="RefSeq" id="WP_012122433.1">
    <property type="nucleotide sequence ID" value="NC_009767.1"/>
</dbReference>
<dbReference type="PANTHER" id="PTHR47917">
    <property type="match status" value="1"/>
</dbReference>
<dbReference type="PANTHER" id="PTHR47917:SF1">
    <property type="entry name" value="COENZYME F420:L-GLUTAMATE LIGASE"/>
    <property type="match status" value="1"/>
</dbReference>
<dbReference type="NCBIfam" id="TIGR01916">
    <property type="entry name" value="F420_cofE"/>
    <property type="match status" value="1"/>
</dbReference>
<dbReference type="AlphaFoldDB" id="A7NR14"/>
<evidence type="ECO:0000256" key="7">
    <source>
        <dbReference type="ARBA" id="ARBA00023211"/>
    </source>
</evidence>
<protein>
    <submittedName>
        <fullName evidence="9">F420-dependent oxidoreductase, putative</fullName>
    </submittedName>
</protein>
<gene>
    <name evidence="9" type="ordered locus">Rcas_3977</name>
</gene>
<dbReference type="Gene3D" id="3.90.1660.10">
    <property type="entry name" value="CofE-like domain"/>
    <property type="match status" value="1"/>
</dbReference>
<evidence type="ECO:0000259" key="8">
    <source>
        <dbReference type="Pfam" id="PF01996"/>
    </source>
</evidence>
<keyword evidence="4" id="KW-0460">Magnesium</keyword>
<dbReference type="OrthoDB" id="9788295at2"/>
<evidence type="ECO:0000256" key="2">
    <source>
        <dbReference type="ARBA" id="ARBA00022723"/>
    </source>
</evidence>
<dbReference type="Gene3D" id="3.30.1330.100">
    <property type="entry name" value="CofE-like"/>
    <property type="match status" value="1"/>
</dbReference>
<dbReference type="KEGG" id="rca:Rcas_3977"/>
<dbReference type="Proteomes" id="UP000000263">
    <property type="component" value="Chromosome"/>
</dbReference>
<keyword evidence="1" id="KW-0436">Ligase</keyword>
<dbReference type="SUPFAM" id="SSF144010">
    <property type="entry name" value="CofE-like"/>
    <property type="match status" value="1"/>
</dbReference>
<keyword evidence="2" id="KW-0479">Metal-binding</keyword>
<keyword evidence="10" id="KW-1185">Reference proteome</keyword>